<feature type="domain" description="EIF3F/CSN6-like C-terminal" evidence="4">
    <location>
        <begin position="371"/>
        <end position="474"/>
    </location>
</feature>
<dbReference type="Gene3D" id="3.40.140.10">
    <property type="entry name" value="Cytidine Deaminase, domain 2"/>
    <property type="match status" value="1"/>
</dbReference>
<dbReference type="PANTHER" id="PTHR10540">
    <property type="entry name" value="EUKARYOTIC TRANSLATION INITIATION FACTOR 3 SUBUNIT F-RELATED"/>
    <property type="match status" value="1"/>
</dbReference>
<sequence length="497" mass="53059">MDIDSSHPHPQPTSSSSSTTSGDAASSSPPSPPPSIIKIHPLAIIGISDHHTRVVMGGSALPRSSPVVGLLFGLSSSSSSSGGREIRVIDAEEMEYPPAVSPRARFDDDVGIFRRHRAAIRKRIELHRKVFPNHAVVGWYRVGRDANGGASTAAGGGTILPTEEDLHMTRTEIWRYCGGGDVVEDDDDDGGGKRVADGNGPIFLLMDASGTSNDRFAGADGSRRTSLSYVGNEASEEMDMDEELPLTVYETLSYSSSDPSDGDGMAFVNSDFELETHEPERIAVERVFRTRPSGRGETNADAMGGRSGGEDDATATGDGGPGGRKTGKKNKKEVNEGRKGRGFGRQSSMGSSKSLSGGGGGTPRFVRGPTDLDEHLDSLESSVRAINLRISVLCEYLAKVERGEVDADAALLRSIDGLVIQLPLVLASLEDERASSTTDSDAERTPLREIENEYGDAMLLTYLAAVTKTARAVHVYSEKFRIACEGGKGDPHRRPHY</sequence>
<proteinExistence type="inferred from homology"/>
<name>A0ABD3R6U8_9STRA</name>
<dbReference type="Pfam" id="PF13012">
    <property type="entry name" value="MitMem_reg"/>
    <property type="match status" value="1"/>
</dbReference>
<organism evidence="5 6">
    <name type="scientific">Cyclostephanos tholiformis</name>
    <dbReference type="NCBI Taxonomy" id="382380"/>
    <lineage>
        <taxon>Eukaryota</taxon>
        <taxon>Sar</taxon>
        <taxon>Stramenopiles</taxon>
        <taxon>Ochrophyta</taxon>
        <taxon>Bacillariophyta</taxon>
        <taxon>Coscinodiscophyceae</taxon>
        <taxon>Thalassiosirophycidae</taxon>
        <taxon>Stephanodiscales</taxon>
        <taxon>Stephanodiscaceae</taxon>
        <taxon>Cyclostephanos</taxon>
    </lineage>
</organism>
<evidence type="ECO:0000259" key="3">
    <source>
        <dbReference type="Pfam" id="PF01398"/>
    </source>
</evidence>
<feature type="region of interest" description="Disordered" evidence="2">
    <location>
        <begin position="1"/>
        <end position="35"/>
    </location>
</feature>
<dbReference type="InterPro" id="IPR024969">
    <property type="entry name" value="EIF3F/CSN6-like_C"/>
</dbReference>
<dbReference type="AlphaFoldDB" id="A0ABD3R6U8"/>
<feature type="domain" description="JAB1/MPN/MOV34 metalloenzyme" evidence="3">
    <location>
        <begin position="37"/>
        <end position="144"/>
    </location>
</feature>
<keyword evidence="6" id="KW-1185">Reference proteome</keyword>
<feature type="compositionally biased region" description="Low complexity" evidence="2">
    <location>
        <begin position="12"/>
        <end position="28"/>
    </location>
</feature>
<feature type="region of interest" description="Disordered" evidence="2">
    <location>
        <begin position="288"/>
        <end position="372"/>
    </location>
</feature>
<protein>
    <recommendedName>
        <fullName evidence="7">Rpn11/EIF3F C-terminal domain-containing protein</fullName>
    </recommendedName>
</protein>
<evidence type="ECO:0008006" key="7">
    <source>
        <dbReference type="Google" id="ProtNLM"/>
    </source>
</evidence>
<reference evidence="5 6" key="1">
    <citation type="submission" date="2024-10" db="EMBL/GenBank/DDBJ databases">
        <title>Updated reference genomes for cyclostephanoid diatoms.</title>
        <authorList>
            <person name="Roberts W.R."/>
            <person name="Alverson A.J."/>
        </authorList>
    </citation>
    <scope>NUCLEOTIDE SEQUENCE [LARGE SCALE GENOMIC DNA]</scope>
    <source>
        <strain evidence="5 6">AJA228-03</strain>
    </source>
</reference>
<evidence type="ECO:0000259" key="4">
    <source>
        <dbReference type="Pfam" id="PF13012"/>
    </source>
</evidence>
<comment type="similarity">
    <text evidence="1">Belongs to the peptidase M67A family. CSN6 subfamily.</text>
</comment>
<evidence type="ECO:0000256" key="2">
    <source>
        <dbReference type="SAM" id="MobiDB-lite"/>
    </source>
</evidence>
<dbReference type="PANTHER" id="PTHR10540:SF8">
    <property type="entry name" value="COP9 SIGNALOSOME COMPLEX SUBUNIT 6"/>
    <property type="match status" value="1"/>
</dbReference>
<dbReference type="InterPro" id="IPR000555">
    <property type="entry name" value="JAMM/MPN+_dom"/>
</dbReference>
<dbReference type="Pfam" id="PF01398">
    <property type="entry name" value="JAB"/>
    <property type="match status" value="1"/>
</dbReference>
<accession>A0ABD3R6U8</accession>
<evidence type="ECO:0000313" key="6">
    <source>
        <dbReference type="Proteomes" id="UP001530377"/>
    </source>
</evidence>
<dbReference type="EMBL" id="JALLPB020000520">
    <property type="protein sequence ID" value="KAL3808334.1"/>
    <property type="molecule type" value="Genomic_DNA"/>
</dbReference>
<evidence type="ECO:0000256" key="1">
    <source>
        <dbReference type="ARBA" id="ARBA00010893"/>
    </source>
</evidence>
<gene>
    <name evidence="5" type="ORF">ACHAXA_003232</name>
</gene>
<evidence type="ECO:0000313" key="5">
    <source>
        <dbReference type="EMBL" id="KAL3808334.1"/>
    </source>
</evidence>
<dbReference type="Proteomes" id="UP001530377">
    <property type="component" value="Unassembled WGS sequence"/>
</dbReference>
<comment type="caution">
    <text evidence="5">The sequence shown here is derived from an EMBL/GenBank/DDBJ whole genome shotgun (WGS) entry which is preliminary data.</text>
</comment>